<reference evidence="2 3" key="1">
    <citation type="journal article" date="2019" name="Int. J. Syst. Evol. Microbiol.">
        <title>The Global Catalogue of Microorganisms (GCM) 10K type strain sequencing project: providing services to taxonomists for standard genome sequencing and annotation.</title>
        <authorList>
            <consortium name="The Broad Institute Genomics Platform"/>
            <consortium name="The Broad Institute Genome Sequencing Center for Infectious Disease"/>
            <person name="Wu L."/>
            <person name="Ma J."/>
        </authorList>
    </citation>
    <scope>NUCLEOTIDE SEQUENCE [LARGE SCALE GENOMIC DNA]</scope>
    <source>
        <strain evidence="2 3">JCM 13581</strain>
    </source>
</reference>
<accession>A0ABN3J9Z1</accession>
<evidence type="ECO:0000313" key="2">
    <source>
        <dbReference type="EMBL" id="GAA1923916.1"/>
    </source>
</evidence>
<keyword evidence="3" id="KW-1185">Reference proteome</keyword>
<gene>
    <name evidence="2" type="ORF">GCM10009716_35380</name>
</gene>
<proteinExistence type="predicted"/>
<sequence>MPAGHRAGSRGAALCWPRGRARHRADAPEPLAGSCPFPAGSPRLADPRCPDPGRALRERLFGLRYQETRLAALRAGRHVGVDVVAKAVRRRRCDAAAPTGRRAALSRNIPA</sequence>
<protein>
    <submittedName>
        <fullName evidence="2">Uncharacterized protein</fullName>
    </submittedName>
</protein>
<evidence type="ECO:0000313" key="3">
    <source>
        <dbReference type="Proteomes" id="UP001501303"/>
    </source>
</evidence>
<evidence type="ECO:0000256" key="1">
    <source>
        <dbReference type="SAM" id="MobiDB-lite"/>
    </source>
</evidence>
<comment type="caution">
    <text evidence="2">The sequence shown here is derived from an EMBL/GenBank/DDBJ whole genome shotgun (WGS) entry which is preliminary data.</text>
</comment>
<dbReference type="Proteomes" id="UP001501303">
    <property type="component" value="Unassembled WGS sequence"/>
</dbReference>
<name>A0ABN3J9Z1_9ACTN</name>
<dbReference type="EMBL" id="BAAAMJ010000034">
    <property type="protein sequence ID" value="GAA1923916.1"/>
    <property type="molecule type" value="Genomic_DNA"/>
</dbReference>
<feature type="region of interest" description="Disordered" evidence="1">
    <location>
        <begin position="25"/>
        <end position="49"/>
    </location>
</feature>
<organism evidence="2 3">
    <name type="scientific">Streptomyces sodiiphilus</name>
    <dbReference type="NCBI Taxonomy" id="226217"/>
    <lineage>
        <taxon>Bacteria</taxon>
        <taxon>Bacillati</taxon>
        <taxon>Actinomycetota</taxon>
        <taxon>Actinomycetes</taxon>
        <taxon>Kitasatosporales</taxon>
        <taxon>Streptomycetaceae</taxon>
        <taxon>Streptomyces</taxon>
    </lineage>
</organism>